<keyword evidence="7" id="KW-0687">Ribonucleoprotein</keyword>
<organism evidence="11 12">
    <name type="scientific">Toxoplasma gondii MAS</name>
    <dbReference type="NCBI Taxonomy" id="943118"/>
    <lineage>
        <taxon>Eukaryota</taxon>
        <taxon>Sar</taxon>
        <taxon>Alveolata</taxon>
        <taxon>Apicomplexa</taxon>
        <taxon>Conoidasida</taxon>
        <taxon>Coccidia</taxon>
        <taxon>Eucoccidiorida</taxon>
        <taxon>Eimeriorina</taxon>
        <taxon>Sarcocystidae</taxon>
        <taxon>Toxoplasma</taxon>
    </lineage>
</organism>
<evidence type="ECO:0000256" key="6">
    <source>
        <dbReference type="ARBA" id="ARBA00023242"/>
    </source>
</evidence>
<evidence type="ECO:0000259" key="10">
    <source>
        <dbReference type="Pfam" id="PF17903"/>
    </source>
</evidence>
<feature type="compositionally biased region" description="Basic and acidic residues" evidence="9">
    <location>
        <begin position="24"/>
        <end position="37"/>
    </location>
</feature>
<dbReference type="VEuPathDB" id="ToxoDB:TGMAS_413880"/>
<comment type="subcellular location">
    <subcellularLocation>
        <location evidence="1">Nucleus</location>
        <location evidence="1">Nucleolus</location>
    </subcellularLocation>
</comment>
<keyword evidence="5" id="KW-0694">RNA-binding</keyword>
<evidence type="ECO:0000313" key="11">
    <source>
        <dbReference type="EMBL" id="KFH15393.1"/>
    </source>
</evidence>
<keyword evidence="6" id="KW-0539">Nucleus</keyword>
<sequence length="182" mass="21159">METKKKRGQQGPTEEETDGPSVEAKTEETEGKPAAKKEGKRGKYRRDKPWDTDDVDHWKIEEFKPEHNPGGMLEESSFACLFPQYREKYLKEVWPEVKRALGQHFVKAELDLIEGSMTVRTTKKTFDPYIIIKARDMIKLLARSVPIAQARKILDDGMFCDIIKIGGMVRNKEKFVKSWFFF</sequence>
<evidence type="ECO:0000256" key="8">
    <source>
        <dbReference type="ARBA" id="ARBA00032993"/>
    </source>
</evidence>
<evidence type="ECO:0000256" key="3">
    <source>
        <dbReference type="ARBA" id="ARBA00022517"/>
    </source>
</evidence>
<proteinExistence type="inferred from homology"/>
<evidence type="ECO:0000313" key="12">
    <source>
        <dbReference type="Proteomes" id="UP000028821"/>
    </source>
</evidence>
<feature type="non-terminal residue" evidence="11">
    <location>
        <position position="182"/>
    </location>
</feature>
<dbReference type="Proteomes" id="UP000028821">
    <property type="component" value="Unassembled WGS sequence"/>
</dbReference>
<dbReference type="PANTHER" id="PTHR12581">
    <property type="entry name" value="HIV-1 REV BINDING PROTEIN 2, 3"/>
    <property type="match status" value="1"/>
</dbReference>
<evidence type="ECO:0000256" key="9">
    <source>
        <dbReference type="SAM" id="MobiDB-lite"/>
    </source>
</evidence>
<evidence type="ECO:0000256" key="5">
    <source>
        <dbReference type="ARBA" id="ARBA00022884"/>
    </source>
</evidence>
<dbReference type="OrthoDB" id="441223at2759"/>
<evidence type="ECO:0000256" key="4">
    <source>
        <dbReference type="ARBA" id="ARBA00022552"/>
    </source>
</evidence>
<dbReference type="Gene3D" id="3.30.1370.10">
    <property type="entry name" value="K Homology domain, type 1"/>
    <property type="match status" value="1"/>
</dbReference>
<evidence type="ECO:0000256" key="2">
    <source>
        <dbReference type="ARBA" id="ARBA00009344"/>
    </source>
</evidence>
<dbReference type="EMBL" id="AEXC02000902">
    <property type="protein sequence ID" value="KFH15393.1"/>
    <property type="molecule type" value="Genomic_DNA"/>
</dbReference>
<accession>A0A086QS11</accession>
<dbReference type="GO" id="GO:0003723">
    <property type="term" value="F:RNA binding"/>
    <property type="evidence" value="ECO:0007669"/>
    <property type="project" value="UniProtKB-KW"/>
</dbReference>
<dbReference type="InterPro" id="IPR048550">
    <property type="entry name" value="KRR1-like_KH1_euk"/>
</dbReference>
<reference evidence="11 12" key="1">
    <citation type="submission" date="2014-04" db="EMBL/GenBank/DDBJ databases">
        <authorList>
            <person name="Sibley D."/>
            <person name="Venepally P."/>
            <person name="Karamycheva S."/>
            <person name="Hadjithomas M."/>
            <person name="Khan A."/>
            <person name="Brunk B."/>
            <person name="Roos D."/>
            <person name="Caler E."/>
            <person name="Lorenzi H."/>
        </authorList>
    </citation>
    <scope>NUCLEOTIDE SEQUENCE [LARGE SCALE GENOMIC DNA]</scope>
    <source>
        <strain evidence="11 12">MAS</strain>
    </source>
</reference>
<dbReference type="InterPro" id="IPR041174">
    <property type="entry name" value="KRR1-like_KH1"/>
</dbReference>
<dbReference type="GO" id="GO:0006364">
    <property type="term" value="P:rRNA processing"/>
    <property type="evidence" value="ECO:0007669"/>
    <property type="project" value="UniProtKB-KW"/>
</dbReference>
<gene>
    <name evidence="11" type="ORF">TGMAS_413880</name>
</gene>
<keyword evidence="3" id="KW-0690">Ribosome biogenesis</keyword>
<dbReference type="GO" id="GO:0032040">
    <property type="term" value="C:small-subunit processome"/>
    <property type="evidence" value="ECO:0007669"/>
    <property type="project" value="TreeGrafter"/>
</dbReference>
<dbReference type="CDD" id="cd22393">
    <property type="entry name" value="KH-I_KRR1_rpt1"/>
    <property type="match status" value="1"/>
</dbReference>
<dbReference type="FunFam" id="3.30.1370.10:FF:000014">
    <property type="entry name" value="KRR1 small subunit processome component"/>
    <property type="match status" value="1"/>
</dbReference>
<dbReference type="PANTHER" id="PTHR12581:SF0">
    <property type="entry name" value="KRR1 SMALL SUBUNIT PROCESSOME COMPONENT HOMOLOG"/>
    <property type="match status" value="1"/>
</dbReference>
<feature type="domain" description="KRR1 small subunit processome component first KH" evidence="10">
    <location>
        <begin position="76"/>
        <end position="156"/>
    </location>
</feature>
<evidence type="ECO:0000256" key="1">
    <source>
        <dbReference type="ARBA" id="ARBA00004604"/>
    </source>
</evidence>
<keyword evidence="4" id="KW-0698">rRNA processing</keyword>
<dbReference type="InterPro" id="IPR036612">
    <property type="entry name" value="KH_dom_type_1_sf"/>
</dbReference>
<name>A0A086QS11_TOXGO</name>
<comment type="similarity">
    <text evidence="2">Belongs to the KRR1 family.</text>
</comment>
<feature type="region of interest" description="Disordered" evidence="9">
    <location>
        <begin position="1"/>
        <end position="51"/>
    </location>
</feature>
<protein>
    <recommendedName>
        <fullName evidence="8">KRR-R motif-containing protein 1</fullName>
    </recommendedName>
</protein>
<dbReference type="InterPro" id="IPR024166">
    <property type="entry name" value="rRNA_assembly_KRR1"/>
</dbReference>
<dbReference type="AlphaFoldDB" id="A0A086QS11"/>
<comment type="caution">
    <text evidence="11">The sequence shown here is derived from an EMBL/GenBank/DDBJ whole genome shotgun (WGS) entry which is preliminary data.</text>
</comment>
<dbReference type="Pfam" id="PF17903">
    <property type="entry name" value="KH_KRR1_1st"/>
    <property type="match status" value="1"/>
</dbReference>
<evidence type="ECO:0000256" key="7">
    <source>
        <dbReference type="ARBA" id="ARBA00023274"/>
    </source>
</evidence>